<dbReference type="EC" id="1.8.98.2" evidence="3"/>
<dbReference type="Pfam" id="PF02195">
    <property type="entry name" value="ParB_N"/>
    <property type="match status" value="1"/>
</dbReference>
<feature type="compositionally biased region" description="Basic and acidic residues" evidence="12">
    <location>
        <begin position="672"/>
        <end position="683"/>
    </location>
</feature>
<feature type="compositionally biased region" description="Gly residues" evidence="12">
    <location>
        <begin position="621"/>
        <end position="644"/>
    </location>
</feature>
<keyword evidence="4" id="KW-0805">Transcription regulation</keyword>
<evidence type="ECO:0000256" key="9">
    <source>
        <dbReference type="ARBA" id="ARBA00023002"/>
    </source>
</evidence>
<keyword evidence="9" id="KW-0560">Oxidoreductase</keyword>
<feature type="region of interest" description="Disordered" evidence="12">
    <location>
        <begin position="411"/>
        <end position="686"/>
    </location>
</feature>
<name>A0ABY8TQY7_TETOB</name>
<evidence type="ECO:0000259" key="13">
    <source>
        <dbReference type="Pfam" id="PF02195"/>
    </source>
</evidence>
<feature type="domain" description="ParB-like N-terminal" evidence="13">
    <location>
        <begin position="3"/>
        <end position="72"/>
    </location>
</feature>
<dbReference type="Pfam" id="PF02536">
    <property type="entry name" value="mTERF"/>
    <property type="match status" value="1"/>
</dbReference>
<dbReference type="InterPro" id="IPR038538">
    <property type="entry name" value="MTERF_sf"/>
</dbReference>
<feature type="compositionally biased region" description="Basic and acidic residues" evidence="12">
    <location>
        <begin position="505"/>
        <end position="535"/>
    </location>
</feature>
<keyword evidence="6" id="KW-0067">ATP-binding</keyword>
<dbReference type="SUPFAM" id="SSF110849">
    <property type="entry name" value="ParB/Sulfiredoxin"/>
    <property type="match status" value="1"/>
</dbReference>
<evidence type="ECO:0000256" key="11">
    <source>
        <dbReference type="ARBA" id="ARBA00047514"/>
    </source>
</evidence>
<evidence type="ECO:0000256" key="2">
    <source>
        <dbReference type="ARBA" id="ARBA00009609"/>
    </source>
</evidence>
<dbReference type="PANTHER" id="PTHR21348">
    <property type="match status" value="1"/>
</dbReference>
<evidence type="ECO:0000256" key="8">
    <source>
        <dbReference type="ARBA" id="ARBA00022946"/>
    </source>
</evidence>
<organism evidence="14 15">
    <name type="scientific">Tetradesmus obliquus</name>
    <name type="common">Green alga</name>
    <name type="synonym">Acutodesmus obliquus</name>
    <dbReference type="NCBI Taxonomy" id="3088"/>
    <lineage>
        <taxon>Eukaryota</taxon>
        <taxon>Viridiplantae</taxon>
        <taxon>Chlorophyta</taxon>
        <taxon>core chlorophytes</taxon>
        <taxon>Chlorophyceae</taxon>
        <taxon>CS clade</taxon>
        <taxon>Sphaeropleales</taxon>
        <taxon>Scenedesmaceae</taxon>
        <taxon>Tetradesmus</taxon>
    </lineage>
</organism>
<evidence type="ECO:0000256" key="6">
    <source>
        <dbReference type="ARBA" id="ARBA00022840"/>
    </source>
</evidence>
<accession>A0ABY8TQY7</accession>
<keyword evidence="5" id="KW-0547">Nucleotide-binding</keyword>
<dbReference type="InterPro" id="IPR003115">
    <property type="entry name" value="ParB_N"/>
</dbReference>
<proteinExistence type="inferred from homology"/>
<sequence>MPVSAINRPLPSTLDNSKVQQFVQDMQAGAVFTPIEVAWVQDNWDNYYFAFGGCHRWAAVKQLGLPTIRARLIRDGMAAQHLQKQGLDEADAQRLATAFSEKLSPPLTEPAAIDDFLAKFAALKTPLALTDWCACFVRCAELLSLAPATVQHHLEKLSDVMGVGGEALVAALLKTPSLLLHDPADIGEKVAALQAVMALPEDKASVELIIERFSRYPAILARSVDALEAQLSGLAGLLGCDIQRAARLAFKVPALAAASNEELSQHMALLEQLLGIEQEAVRGLVLRQPSLLARTSEGLSGKVEAYAELFGADAVGKALAGAPQLLTMKVDAVKVRHELLASLAALQPAWTAQLGEASKETLAVWLCSSEKKLRRLEVANGSPRLARLPLFRLLSHSEGRWADEVARAGGAAGAAADEGEEGADDAGEHQGTGSRQKRARGGRRERERKEKAAARAAAAAERSEQPRSSAAPAASAAGSAPAAAPAAAAAGGGDAAGKPKRPRGGRRERERRERIARREAAGKDGGEGDEQHGDDFGADYEPRATAAAGKAASTEQAASGNGVGGGASAERPRRSRGGRREREKRERREARAGAAGGAAGGSAAAAADDEDVEDGAAGASAGDGSGSGRDFGAGFGPGGEGAADGDGDCGTHSGDGSGEGGGQRPKRATRGGRREREKRERLAARLAAATATAAAAAALDA</sequence>
<dbReference type="Gene3D" id="1.25.70.10">
    <property type="entry name" value="Transcription termination factor 3, mitochondrial"/>
    <property type="match status" value="1"/>
</dbReference>
<gene>
    <name evidence="14" type="ORF">OEZ85_011523</name>
</gene>
<keyword evidence="15" id="KW-1185">Reference proteome</keyword>
<comment type="similarity">
    <text evidence="1">Belongs to the mTERF family.</text>
</comment>
<dbReference type="InterPro" id="IPR036086">
    <property type="entry name" value="ParB/Sulfiredoxin_sf"/>
</dbReference>
<dbReference type="Proteomes" id="UP001244341">
    <property type="component" value="Chromosome 3b"/>
</dbReference>
<evidence type="ECO:0000256" key="1">
    <source>
        <dbReference type="ARBA" id="ARBA00007692"/>
    </source>
</evidence>
<evidence type="ECO:0000256" key="3">
    <source>
        <dbReference type="ARBA" id="ARBA00013055"/>
    </source>
</evidence>
<keyword evidence="4" id="KW-0804">Transcription</keyword>
<evidence type="ECO:0000256" key="5">
    <source>
        <dbReference type="ARBA" id="ARBA00022741"/>
    </source>
</evidence>
<keyword evidence="4" id="KW-0806">Transcription termination</keyword>
<reference evidence="14 15" key="1">
    <citation type="submission" date="2023-05" db="EMBL/GenBank/DDBJ databases">
        <title>A 100% complete, gapless, phased diploid assembly of the Scenedesmus obliquus UTEX 3031 genome.</title>
        <authorList>
            <person name="Biondi T.C."/>
            <person name="Hanschen E.R."/>
            <person name="Kwon T."/>
            <person name="Eng W."/>
            <person name="Kruse C.P.S."/>
            <person name="Koehler S.I."/>
            <person name="Kunde Y."/>
            <person name="Gleasner C.D."/>
            <person name="You Mak K.T."/>
            <person name="Polle J."/>
            <person name="Hovde B.T."/>
            <person name="Starkenburg S.R."/>
        </authorList>
    </citation>
    <scope>NUCLEOTIDE SEQUENCE [LARGE SCALE GENOMIC DNA]</scope>
    <source>
        <strain evidence="14 15">DOE0152z</strain>
    </source>
</reference>
<feature type="compositionally biased region" description="Basic and acidic residues" evidence="12">
    <location>
        <begin position="442"/>
        <end position="453"/>
    </location>
</feature>
<feature type="compositionally biased region" description="Gly residues" evidence="12">
    <location>
        <begin position="653"/>
        <end position="663"/>
    </location>
</feature>
<comment type="catalytic activity">
    <reaction evidence="11">
        <text>S-hydroxy-S-oxy-L-cysteinyl-[peroxiredoxin] + [protein]-dithiol + ATP = S-hydroxy-L-cysteinyl-[peroxiredoxin] + [protein]-disulfide + ADP + phosphate</text>
        <dbReference type="Rhea" id="RHEA:17545"/>
        <dbReference type="Rhea" id="RHEA-COMP:10593"/>
        <dbReference type="Rhea" id="RHEA-COMP:10594"/>
        <dbReference type="Rhea" id="RHEA-COMP:13681"/>
        <dbReference type="Rhea" id="RHEA-COMP:17976"/>
        <dbReference type="ChEBI" id="CHEBI:29950"/>
        <dbReference type="ChEBI" id="CHEBI:30616"/>
        <dbReference type="ChEBI" id="CHEBI:43474"/>
        <dbReference type="ChEBI" id="CHEBI:50058"/>
        <dbReference type="ChEBI" id="CHEBI:61973"/>
        <dbReference type="ChEBI" id="CHEBI:61974"/>
        <dbReference type="ChEBI" id="CHEBI:456216"/>
        <dbReference type="EC" id="1.8.98.2"/>
    </reaction>
</comment>
<keyword evidence="7" id="KW-0049">Antioxidant</keyword>
<feature type="compositionally biased region" description="Low complexity" evidence="12">
    <location>
        <begin position="454"/>
        <end position="489"/>
    </location>
</feature>
<dbReference type="InterPro" id="IPR003690">
    <property type="entry name" value="MTERF"/>
</dbReference>
<dbReference type="InterPro" id="IPR016692">
    <property type="entry name" value="Sulfiredoxin"/>
</dbReference>
<evidence type="ECO:0000313" key="15">
    <source>
        <dbReference type="Proteomes" id="UP001244341"/>
    </source>
</evidence>
<comment type="similarity">
    <text evidence="2">Belongs to the sulfiredoxin family.</text>
</comment>
<keyword evidence="10" id="KW-1015">Disulfide bond</keyword>
<evidence type="ECO:0000256" key="4">
    <source>
        <dbReference type="ARBA" id="ARBA00022472"/>
    </source>
</evidence>
<dbReference type="EMBL" id="CP126210">
    <property type="protein sequence ID" value="WIA11405.1"/>
    <property type="molecule type" value="Genomic_DNA"/>
</dbReference>
<keyword evidence="8" id="KW-0809">Transit peptide</keyword>
<evidence type="ECO:0000256" key="7">
    <source>
        <dbReference type="ARBA" id="ARBA00022862"/>
    </source>
</evidence>
<protein>
    <recommendedName>
        <fullName evidence="3">sulfiredoxin</fullName>
        <ecNumber evidence="3">1.8.98.2</ecNumber>
    </recommendedName>
</protein>
<evidence type="ECO:0000256" key="10">
    <source>
        <dbReference type="ARBA" id="ARBA00023157"/>
    </source>
</evidence>
<evidence type="ECO:0000256" key="12">
    <source>
        <dbReference type="SAM" id="MobiDB-lite"/>
    </source>
</evidence>
<feature type="compositionally biased region" description="Basic and acidic residues" evidence="12">
    <location>
        <begin position="578"/>
        <end position="591"/>
    </location>
</feature>
<evidence type="ECO:0000313" key="14">
    <source>
        <dbReference type="EMBL" id="WIA11405.1"/>
    </source>
</evidence>
<dbReference type="CDD" id="cd16395">
    <property type="entry name" value="Srx"/>
    <property type="match status" value="1"/>
</dbReference>
<dbReference type="PANTHER" id="PTHR21348:SF2">
    <property type="entry name" value="SULFIREDOXIN-1"/>
    <property type="match status" value="1"/>
</dbReference>
<dbReference type="Gene3D" id="3.90.1530.10">
    <property type="entry name" value="Conserved hypothetical protein from pyrococcus furiosus pfu- 392566-001, ParB domain"/>
    <property type="match status" value="1"/>
</dbReference>
<feature type="compositionally biased region" description="Low complexity" evidence="12">
    <location>
        <begin position="544"/>
        <end position="560"/>
    </location>
</feature>